<dbReference type="SUPFAM" id="SSF49764">
    <property type="entry name" value="HSP20-like chaperones"/>
    <property type="match status" value="1"/>
</dbReference>
<accession>A0A977KCR1</accession>
<feature type="domain" description="SHSP" evidence="2">
    <location>
        <begin position="2"/>
        <end position="100"/>
    </location>
</feature>
<protein>
    <recommendedName>
        <fullName evidence="2">SHSP domain-containing protein</fullName>
    </recommendedName>
</protein>
<evidence type="ECO:0000313" key="3">
    <source>
        <dbReference type="EMBL" id="UXD22586.1"/>
    </source>
</evidence>
<dbReference type="Proteomes" id="UP001063698">
    <property type="component" value="Chromosome"/>
</dbReference>
<evidence type="ECO:0000259" key="2">
    <source>
        <dbReference type="PROSITE" id="PS01031"/>
    </source>
</evidence>
<gene>
    <name evidence="3" type="ORF">IPA_06470</name>
</gene>
<organism evidence="3 4">
    <name type="scientific">Ignicoccus pacificus DSM 13166</name>
    <dbReference type="NCBI Taxonomy" id="940294"/>
    <lineage>
        <taxon>Archaea</taxon>
        <taxon>Thermoproteota</taxon>
        <taxon>Thermoprotei</taxon>
        <taxon>Desulfurococcales</taxon>
        <taxon>Desulfurococcaceae</taxon>
        <taxon>Ignicoccus</taxon>
    </lineage>
</organism>
<dbReference type="KEGG" id="ipc:IPA_06470"/>
<reference evidence="3" key="1">
    <citation type="submission" date="2013-11" db="EMBL/GenBank/DDBJ databases">
        <title>Comparative genomics of Ignicoccus.</title>
        <authorList>
            <person name="Podar M."/>
        </authorList>
    </citation>
    <scope>NUCLEOTIDE SEQUENCE</scope>
    <source>
        <strain evidence="3">DSM 13166</strain>
    </source>
</reference>
<dbReference type="PROSITE" id="PS01031">
    <property type="entry name" value="SHSP"/>
    <property type="match status" value="1"/>
</dbReference>
<dbReference type="AlphaFoldDB" id="A0A977KCR1"/>
<evidence type="ECO:0000256" key="1">
    <source>
        <dbReference type="PROSITE-ProRule" id="PRU00285"/>
    </source>
</evidence>
<sequence>MISPNGKMEPLHYVIDYPDRYEILIDVPLADESTLTIGLYKRVLKVRVKLRERLVIEEHEVREYVKRIIVPEDAEEEYEVEVVKTEGPIIVVTFPKIGRP</sequence>
<comment type="similarity">
    <text evidence="1">Belongs to the small heat shock protein (HSP20) family.</text>
</comment>
<dbReference type="EMBL" id="CP006868">
    <property type="protein sequence ID" value="UXD22586.1"/>
    <property type="molecule type" value="Genomic_DNA"/>
</dbReference>
<keyword evidence="4" id="KW-1185">Reference proteome</keyword>
<evidence type="ECO:0000313" key="4">
    <source>
        <dbReference type="Proteomes" id="UP001063698"/>
    </source>
</evidence>
<dbReference type="InterPro" id="IPR008978">
    <property type="entry name" value="HSP20-like_chaperone"/>
</dbReference>
<dbReference type="InterPro" id="IPR002068">
    <property type="entry name" value="A-crystallin/Hsp20_dom"/>
</dbReference>
<proteinExistence type="inferred from homology"/>
<name>A0A977KCR1_9CREN</name>